<dbReference type="GO" id="GO:0003796">
    <property type="term" value="F:lysozyme activity"/>
    <property type="evidence" value="ECO:0007669"/>
    <property type="project" value="InterPro"/>
</dbReference>
<keyword evidence="4" id="KW-1185">Reference proteome</keyword>
<dbReference type="RefSeq" id="WP_045923094.1">
    <property type="nucleotide sequence ID" value="NZ_JBHTHW010000008.1"/>
</dbReference>
<keyword evidence="2" id="KW-0472">Membrane</keyword>
<feature type="transmembrane region" description="Helical" evidence="2">
    <location>
        <begin position="20"/>
        <end position="38"/>
    </location>
</feature>
<dbReference type="AlphaFoldDB" id="A0A0F4KQ96"/>
<evidence type="ECO:0000313" key="3">
    <source>
        <dbReference type="EMBL" id="KJY48842.1"/>
    </source>
</evidence>
<dbReference type="GO" id="GO:0016052">
    <property type="term" value="P:carbohydrate catabolic process"/>
    <property type="evidence" value="ECO:0007669"/>
    <property type="project" value="TreeGrafter"/>
</dbReference>
<dbReference type="SUPFAM" id="SSF51445">
    <property type="entry name" value="(Trans)glycosidases"/>
    <property type="match status" value="1"/>
</dbReference>
<evidence type="ECO:0000313" key="4">
    <source>
        <dbReference type="Proteomes" id="UP000033695"/>
    </source>
</evidence>
<protein>
    <recommendedName>
        <fullName evidence="5">Lysozyme</fullName>
    </recommendedName>
</protein>
<dbReference type="PANTHER" id="PTHR34135:SF2">
    <property type="entry name" value="LYSOZYME"/>
    <property type="match status" value="1"/>
</dbReference>
<dbReference type="InterPro" id="IPR002053">
    <property type="entry name" value="Glyco_hydro_25"/>
</dbReference>
<organism evidence="3 4">
    <name type="scientific">Bombilactobacillus mellis</name>
    <dbReference type="NCBI Taxonomy" id="1218508"/>
    <lineage>
        <taxon>Bacteria</taxon>
        <taxon>Bacillati</taxon>
        <taxon>Bacillota</taxon>
        <taxon>Bacilli</taxon>
        <taxon>Lactobacillales</taxon>
        <taxon>Lactobacillaceae</taxon>
        <taxon>Bombilactobacillus</taxon>
    </lineage>
</organism>
<keyword evidence="2" id="KW-0812">Transmembrane</keyword>
<dbReference type="GO" id="GO:0016998">
    <property type="term" value="P:cell wall macromolecule catabolic process"/>
    <property type="evidence" value="ECO:0007669"/>
    <property type="project" value="InterPro"/>
</dbReference>
<comment type="caution">
    <text evidence="3">The sequence shown here is derived from an EMBL/GenBank/DDBJ whole genome shotgun (WGS) entry which is preliminary data.</text>
</comment>
<accession>A0A0F4KQ96</accession>
<dbReference type="HOGENOM" id="CLU_044973_6_3_9"/>
<dbReference type="PROSITE" id="PS51904">
    <property type="entry name" value="GLYCOSYL_HYDROL_F25_2"/>
    <property type="match status" value="1"/>
</dbReference>
<evidence type="ECO:0000256" key="1">
    <source>
        <dbReference type="ARBA" id="ARBA00010646"/>
    </source>
</evidence>
<evidence type="ECO:0000256" key="2">
    <source>
        <dbReference type="SAM" id="Phobius"/>
    </source>
</evidence>
<gene>
    <name evidence="3" type="ORF">JG29_12540</name>
</gene>
<dbReference type="STRING" id="1218508.JG29_12540"/>
<comment type="similarity">
    <text evidence="1">Belongs to the glycosyl hydrolase 25 family.</text>
</comment>
<sequence length="248" mass="28682">MTMYHARHVQKTLLWHQRWFLLIVSALLISVLIGFGLLRHWQNSGRPDKNTYPVLGISLSQEDGYQDFHLLKNHGVGFVYLKATQGADYFDDKFLDNYWRIQGAQLPVGVYHYFSFTSSPQEQMQNFRDSVGAQIGTLPIVIQVNDYQKPRPARSKIKKSVLELQTLLVTTYQRKVIIQTAPVFADLFPNAAIWIQSARQPRQKSRLVFWEYDNQGKIPSLASTNLFHMSVFVGDQSNWQHFLQTGGY</sequence>
<name>A0A0F4KQ96_9LACO</name>
<dbReference type="EMBL" id="JXBZ01000008">
    <property type="protein sequence ID" value="KJY48842.1"/>
    <property type="molecule type" value="Genomic_DNA"/>
</dbReference>
<evidence type="ECO:0008006" key="5">
    <source>
        <dbReference type="Google" id="ProtNLM"/>
    </source>
</evidence>
<dbReference type="Proteomes" id="UP000033695">
    <property type="component" value="Unassembled WGS sequence"/>
</dbReference>
<dbReference type="OrthoDB" id="2151413at2"/>
<dbReference type="PANTHER" id="PTHR34135">
    <property type="entry name" value="LYSOZYME"/>
    <property type="match status" value="1"/>
</dbReference>
<dbReference type="InterPro" id="IPR017853">
    <property type="entry name" value="GH"/>
</dbReference>
<keyword evidence="2" id="KW-1133">Transmembrane helix</keyword>
<dbReference type="Gene3D" id="3.20.20.80">
    <property type="entry name" value="Glycosidases"/>
    <property type="match status" value="1"/>
</dbReference>
<proteinExistence type="inferred from homology"/>
<reference evidence="3 4" key="1">
    <citation type="submission" date="2014-12" db="EMBL/GenBank/DDBJ databases">
        <title>Comparative genomics of the lactic acid bacteria isolated from the honey bee gut.</title>
        <authorList>
            <person name="Ellegaard K.M."/>
            <person name="Tamarit D."/>
            <person name="Javelind E."/>
            <person name="Olofsson T."/>
            <person name="Andersson S.G."/>
            <person name="Vasquez A."/>
        </authorList>
    </citation>
    <scope>NUCLEOTIDE SEQUENCE [LARGE SCALE GENOMIC DNA]</scope>
    <source>
        <strain evidence="3 4">Hon2</strain>
    </source>
</reference>
<dbReference type="Pfam" id="PF01183">
    <property type="entry name" value="Glyco_hydro_25"/>
    <property type="match status" value="1"/>
</dbReference>
<dbReference type="GO" id="GO:0009253">
    <property type="term" value="P:peptidoglycan catabolic process"/>
    <property type="evidence" value="ECO:0007669"/>
    <property type="project" value="InterPro"/>
</dbReference>
<dbReference type="PATRIC" id="fig|1218508.4.peg.1242"/>